<keyword evidence="3" id="KW-0813">Transport</keyword>
<feature type="transmembrane region" description="Helical" evidence="12">
    <location>
        <begin position="643"/>
        <end position="662"/>
    </location>
</feature>
<feature type="transmembrane region" description="Helical" evidence="12">
    <location>
        <begin position="548"/>
        <end position="568"/>
    </location>
</feature>
<dbReference type="Pfam" id="PF13244">
    <property type="entry name" value="MbhD"/>
    <property type="match status" value="1"/>
</dbReference>
<dbReference type="PRINTS" id="PR01434">
    <property type="entry name" value="NADHDHGNASE5"/>
</dbReference>
<evidence type="ECO:0000256" key="3">
    <source>
        <dbReference type="ARBA" id="ARBA00022448"/>
    </source>
</evidence>
<keyword evidence="8" id="KW-0406">Ion transport</keyword>
<dbReference type="GO" id="GO:0015297">
    <property type="term" value="F:antiporter activity"/>
    <property type="evidence" value="ECO:0007669"/>
    <property type="project" value="UniProtKB-KW"/>
</dbReference>
<evidence type="ECO:0000259" key="15">
    <source>
        <dbReference type="Pfam" id="PF13244"/>
    </source>
</evidence>
<feature type="transmembrane region" description="Helical" evidence="12">
    <location>
        <begin position="78"/>
        <end position="97"/>
    </location>
</feature>
<feature type="transmembrane region" description="Helical" evidence="12">
    <location>
        <begin position="318"/>
        <end position="338"/>
    </location>
</feature>
<evidence type="ECO:0000256" key="2">
    <source>
        <dbReference type="ARBA" id="ARBA00004651"/>
    </source>
</evidence>
<dbReference type="InterPro" id="IPR050616">
    <property type="entry name" value="CPA3_Na-H_Antiporter_A"/>
</dbReference>
<sequence length="816" mass="86250">MRALRETPRHSATAPATSGGDKVAHPVQTHIFNKISPTGHFLAPCGIYLWQSDPIYGRTPHESPLNPMATPDAKPAPSGLIPVALAILLFVWFAQFAPRIASGEVIRAGFDWAPSLGVSLTFTLDGLSLIMALLITGIGALIHLYARDYMAGHPQFNRFALYLTAFMLAMLGVVTADNLMALFVFWELTTVTSYLLIGFDHDSANSRRSALQGMLVTGAGGLCLLAAFILIGEVAGTYAISQIPDGALKNSLFYTPITILVLLGAFTKSAQFPFHFWLPNAMAAPTPVSAYLHSATMVKAGVYLMARLHGDLGGSGLWIWTLTLAGGFTAVFASVLALRQTDLKTALAYTTLMALGTITLLLAAPVPYALTGAIAFLVVHSLYKAALFLVAGLVDHGTGTRDVTLLSGLGRKMPFTALGATLAALSMAGLPPMIGWIGKEVIYAGGLKTPMPLLVIGAALAANALMVAVAYLFAIRPFWVGKTRAPHAPHEGRWTMWIAPVVMGLTGLGLGIYPHALQQLVDPAVVAIYGGEAKAAGLHIWAGLGMPFYLSLATFTLGALIILAAKPLSGLIAALSRRLPVFDAGWDSFLRGLKAFAAWQTGVIQPGKISLYFAATFSVMVVAIGLPLVLMLDFGPLIRLPDLNPVLMLISILIVAGTGLVLRTRERITAIAGLGTVGIGISLIFILFSAPDVAITQLLVETLVVVLFAVAALRLPQVRDMTPALPRVVALPIALGMGAVVSLVTLAVTATPFDAHLTDWFAAHAYPDGHGLNIVNVILVDFRALDTMGEITVVMVAAASAYALLKGLRRTKGSPE</sequence>
<comment type="function">
    <text evidence="1">NDH-1 shuttles electrons from NADH, via FMN and iron-sulfur (Fe-S) centers, to quinones in the respiratory chain. The immediate electron acceptor for the enzyme in this species is believed to be ubiquinone. Couples the redox reaction to proton translocation (for every two electrons transferred, four hydrogen ions are translocated across the cytoplasmic membrane), and thus conserves the redox energy in a proton gradient.</text>
</comment>
<feature type="region of interest" description="Disordered" evidence="11">
    <location>
        <begin position="1"/>
        <end position="22"/>
    </location>
</feature>
<feature type="transmembrane region" description="Helical" evidence="12">
    <location>
        <begin position="156"/>
        <end position="174"/>
    </location>
</feature>
<dbReference type="EMBL" id="FWFS01000002">
    <property type="protein sequence ID" value="SLN24382.1"/>
    <property type="molecule type" value="Genomic_DNA"/>
</dbReference>
<keyword evidence="18" id="KW-1185">Reference proteome</keyword>
<feature type="domain" description="NADH-Ubiquinone oxidoreductase (complex I) chain 5 N-terminal" evidence="14">
    <location>
        <begin position="115"/>
        <end position="159"/>
    </location>
</feature>
<dbReference type="PANTHER" id="PTHR43373:SF1">
    <property type="entry name" value="NA(+)_H(+) ANTIPORTER SUBUNIT A"/>
    <property type="match status" value="1"/>
</dbReference>
<feature type="transmembrane region" description="Helical" evidence="12">
    <location>
        <begin position="694"/>
        <end position="716"/>
    </location>
</feature>
<evidence type="ECO:0000256" key="11">
    <source>
        <dbReference type="SAM" id="MobiDB-lite"/>
    </source>
</evidence>
<dbReference type="GO" id="GO:0005886">
    <property type="term" value="C:plasma membrane"/>
    <property type="evidence" value="ECO:0007669"/>
    <property type="project" value="UniProtKB-SubCell"/>
</dbReference>
<keyword evidence="6 10" id="KW-0812">Transmembrane</keyword>
<feature type="transmembrane region" description="Helical" evidence="12">
    <location>
        <begin position="415"/>
        <end position="434"/>
    </location>
</feature>
<evidence type="ECO:0000256" key="4">
    <source>
        <dbReference type="ARBA" id="ARBA00022449"/>
    </source>
</evidence>
<feature type="domain" description="MrpA C-terminal/MbhE" evidence="16">
    <location>
        <begin position="727"/>
        <end position="812"/>
    </location>
</feature>
<dbReference type="GO" id="GO:0006811">
    <property type="term" value="P:monoatomic ion transport"/>
    <property type="evidence" value="ECO:0007669"/>
    <property type="project" value="UniProtKB-KW"/>
</dbReference>
<feature type="transmembrane region" description="Helical" evidence="12">
    <location>
        <begin position="494"/>
        <end position="513"/>
    </location>
</feature>
<feature type="transmembrane region" description="Helical" evidence="12">
    <location>
        <begin position="454"/>
        <end position="474"/>
    </location>
</feature>
<dbReference type="InterPro" id="IPR046806">
    <property type="entry name" value="MrpA_C/MbhE"/>
</dbReference>
<dbReference type="InterPro" id="IPR001516">
    <property type="entry name" value="Proton_antipo_N"/>
</dbReference>
<accession>A0A1Y5RSI6</accession>
<feature type="transmembrane region" description="Helical" evidence="12">
    <location>
        <begin position="669"/>
        <end position="688"/>
    </location>
</feature>
<protein>
    <submittedName>
        <fullName evidence="17">Na(+)/H(+) antiporter subunit A</fullName>
    </submittedName>
</protein>
<gene>
    <name evidence="17" type="primary">mrpA</name>
    <name evidence="17" type="ORF">AQS8620_00709</name>
</gene>
<evidence type="ECO:0000259" key="13">
    <source>
        <dbReference type="Pfam" id="PF00361"/>
    </source>
</evidence>
<name>A0A1Y5RSI6_9RHOB</name>
<feature type="transmembrane region" description="Helical" evidence="12">
    <location>
        <begin position="370"/>
        <end position="394"/>
    </location>
</feature>
<evidence type="ECO:0000256" key="12">
    <source>
        <dbReference type="SAM" id="Phobius"/>
    </source>
</evidence>
<feature type="transmembrane region" description="Helical" evidence="12">
    <location>
        <begin position="728"/>
        <end position="750"/>
    </location>
</feature>
<keyword evidence="9 12" id="KW-0472">Membrane</keyword>
<dbReference type="Pfam" id="PF20501">
    <property type="entry name" value="MbhE"/>
    <property type="match status" value="1"/>
</dbReference>
<comment type="subcellular location">
    <subcellularLocation>
        <location evidence="2">Cell membrane</location>
        <topology evidence="2">Multi-pass membrane protein</topology>
    </subcellularLocation>
    <subcellularLocation>
        <location evidence="10">Membrane</location>
        <topology evidence="10">Multi-pass membrane protein</topology>
    </subcellularLocation>
</comment>
<keyword evidence="5" id="KW-1003">Cell membrane</keyword>
<evidence type="ECO:0000256" key="7">
    <source>
        <dbReference type="ARBA" id="ARBA00022989"/>
    </source>
</evidence>
<evidence type="ECO:0000256" key="6">
    <source>
        <dbReference type="ARBA" id="ARBA00022692"/>
    </source>
</evidence>
<organism evidence="17 18">
    <name type="scientific">Aquimixticola soesokkakensis</name>
    <dbReference type="NCBI Taxonomy" id="1519096"/>
    <lineage>
        <taxon>Bacteria</taxon>
        <taxon>Pseudomonadati</taxon>
        <taxon>Pseudomonadota</taxon>
        <taxon>Alphaproteobacteria</taxon>
        <taxon>Rhodobacterales</taxon>
        <taxon>Paracoccaceae</taxon>
        <taxon>Aquimixticola</taxon>
    </lineage>
</organism>
<keyword evidence="4" id="KW-0050">Antiport</keyword>
<dbReference type="InterPro" id="IPR025383">
    <property type="entry name" value="MrpA_C/MbhD"/>
</dbReference>
<evidence type="ECO:0000313" key="17">
    <source>
        <dbReference type="EMBL" id="SLN24382.1"/>
    </source>
</evidence>
<evidence type="ECO:0000256" key="10">
    <source>
        <dbReference type="RuleBase" id="RU000320"/>
    </source>
</evidence>
<feature type="domain" description="NADH:quinone oxidoreductase/Mrp antiporter transmembrane" evidence="13">
    <location>
        <begin position="176"/>
        <end position="456"/>
    </location>
</feature>
<evidence type="ECO:0000256" key="1">
    <source>
        <dbReference type="ARBA" id="ARBA00002378"/>
    </source>
</evidence>
<feature type="transmembrane region" description="Helical" evidence="12">
    <location>
        <begin position="211"/>
        <end position="231"/>
    </location>
</feature>
<keyword evidence="7 12" id="KW-1133">Transmembrane helix</keyword>
<dbReference type="PANTHER" id="PTHR43373">
    <property type="entry name" value="NA(+)/H(+) ANTIPORTER SUBUNIT"/>
    <property type="match status" value="1"/>
</dbReference>
<reference evidence="17 18" key="1">
    <citation type="submission" date="2017-03" db="EMBL/GenBank/DDBJ databases">
        <authorList>
            <person name="Afonso C.L."/>
            <person name="Miller P.J."/>
            <person name="Scott M.A."/>
            <person name="Spackman E."/>
            <person name="Goraichik I."/>
            <person name="Dimitrov K.M."/>
            <person name="Suarez D.L."/>
            <person name="Swayne D.E."/>
        </authorList>
    </citation>
    <scope>NUCLEOTIDE SEQUENCE [LARGE SCALE GENOMIC DNA]</scope>
    <source>
        <strain evidence="17 18">CECT 8620</strain>
    </source>
</reference>
<dbReference type="AlphaFoldDB" id="A0A1Y5RSI6"/>
<proteinExistence type="predicted"/>
<evidence type="ECO:0000259" key="16">
    <source>
        <dbReference type="Pfam" id="PF20501"/>
    </source>
</evidence>
<feature type="transmembrane region" description="Helical" evidence="12">
    <location>
        <begin position="787"/>
        <end position="805"/>
    </location>
</feature>
<feature type="transmembrane region" description="Helical" evidence="12">
    <location>
        <begin position="117"/>
        <end position="144"/>
    </location>
</feature>
<feature type="transmembrane region" description="Helical" evidence="12">
    <location>
        <begin position="609"/>
        <end position="631"/>
    </location>
</feature>
<evidence type="ECO:0000256" key="9">
    <source>
        <dbReference type="ARBA" id="ARBA00023136"/>
    </source>
</evidence>
<evidence type="ECO:0000313" key="18">
    <source>
        <dbReference type="Proteomes" id="UP000193862"/>
    </source>
</evidence>
<feature type="transmembrane region" description="Helical" evidence="12">
    <location>
        <begin position="345"/>
        <end position="364"/>
    </location>
</feature>
<feature type="domain" description="MrpA C-terminal/MbhD" evidence="15">
    <location>
        <begin position="652"/>
        <end position="717"/>
    </location>
</feature>
<dbReference type="InterPro" id="IPR001750">
    <property type="entry name" value="ND/Mrp_TM"/>
</dbReference>
<evidence type="ECO:0000256" key="5">
    <source>
        <dbReference type="ARBA" id="ARBA00022475"/>
    </source>
</evidence>
<evidence type="ECO:0000256" key="8">
    <source>
        <dbReference type="ARBA" id="ARBA00023065"/>
    </source>
</evidence>
<feature type="transmembrane region" description="Helical" evidence="12">
    <location>
        <begin position="251"/>
        <end position="267"/>
    </location>
</feature>
<dbReference type="Pfam" id="PF00662">
    <property type="entry name" value="Proton_antipo_N"/>
    <property type="match status" value="1"/>
</dbReference>
<dbReference type="Proteomes" id="UP000193862">
    <property type="component" value="Unassembled WGS sequence"/>
</dbReference>
<evidence type="ECO:0000259" key="14">
    <source>
        <dbReference type="Pfam" id="PF00662"/>
    </source>
</evidence>
<dbReference type="Pfam" id="PF00361">
    <property type="entry name" value="Proton_antipo_M"/>
    <property type="match status" value="1"/>
</dbReference>